<feature type="signal peptide" evidence="2">
    <location>
        <begin position="1"/>
        <end position="32"/>
    </location>
</feature>
<keyword evidence="4" id="KW-1185">Reference proteome</keyword>
<accession>A0AAN6P2E0</accession>
<feature type="chain" id="PRO_5043052783" evidence="2">
    <location>
        <begin position="33"/>
        <end position="58"/>
    </location>
</feature>
<reference evidence="3" key="2">
    <citation type="submission" date="2023-06" db="EMBL/GenBank/DDBJ databases">
        <authorList>
            <consortium name="Lawrence Berkeley National Laboratory"/>
            <person name="Mondo S.J."/>
            <person name="Hensen N."/>
            <person name="Bonometti L."/>
            <person name="Westerberg I."/>
            <person name="Brannstrom I.O."/>
            <person name="Guillou S."/>
            <person name="Cros-Aarteil S."/>
            <person name="Calhoun S."/>
            <person name="Haridas S."/>
            <person name="Kuo A."/>
            <person name="Pangilinan J."/>
            <person name="Riley R."/>
            <person name="Labutti K."/>
            <person name="Andreopoulos B."/>
            <person name="Lipzen A."/>
            <person name="Chen C."/>
            <person name="Yanf M."/>
            <person name="Daum C."/>
            <person name="Ng V."/>
            <person name="Clum A."/>
            <person name="Steindorff A."/>
            <person name="Ohm R."/>
            <person name="Martin F."/>
            <person name="Silar P."/>
            <person name="Natvig D."/>
            <person name="Lalanne C."/>
            <person name="Gautier V."/>
            <person name="Ament-Velasquez S.L."/>
            <person name="Kruys A."/>
            <person name="Hutchinson M.I."/>
            <person name="Powell A.J."/>
            <person name="Barry K."/>
            <person name="Miller A.N."/>
            <person name="Grigoriev I.V."/>
            <person name="Debuchy R."/>
            <person name="Gladieux P."/>
            <person name="Thoren M.H."/>
            <person name="Johannesson H."/>
        </authorList>
    </citation>
    <scope>NUCLEOTIDE SEQUENCE</scope>
    <source>
        <strain evidence="3">CBS 626.80</strain>
    </source>
</reference>
<keyword evidence="2" id="KW-0732">Signal</keyword>
<dbReference type="Proteomes" id="UP001303222">
    <property type="component" value="Unassembled WGS sequence"/>
</dbReference>
<evidence type="ECO:0000313" key="4">
    <source>
        <dbReference type="Proteomes" id="UP001303222"/>
    </source>
</evidence>
<feature type="compositionally biased region" description="Polar residues" evidence="1">
    <location>
        <begin position="48"/>
        <end position="58"/>
    </location>
</feature>
<dbReference type="EMBL" id="MU859066">
    <property type="protein sequence ID" value="KAK3956385.1"/>
    <property type="molecule type" value="Genomic_DNA"/>
</dbReference>
<sequence>MACILTTLYARSGMQTWLTWLAGLAYIVSGKGQNNDDDNNNNNNTTNPGSSQPPSLGI</sequence>
<organism evidence="3 4">
    <name type="scientific">Pseudoneurospora amorphoporcata</name>
    <dbReference type="NCBI Taxonomy" id="241081"/>
    <lineage>
        <taxon>Eukaryota</taxon>
        <taxon>Fungi</taxon>
        <taxon>Dikarya</taxon>
        <taxon>Ascomycota</taxon>
        <taxon>Pezizomycotina</taxon>
        <taxon>Sordariomycetes</taxon>
        <taxon>Sordariomycetidae</taxon>
        <taxon>Sordariales</taxon>
        <taxon>Sordariaceae</taxon>
        <taxon>Pseudoneurospora</taxon>
    </lineage>
</organism>
<evidence type="ECO:0000256" key="2">
    <source>
        <dbReference type="SAM" id="SignalP"/>
    </source>
</evidence>
<reference evidence="3" key="1">
    <citation type="journal article" date="2023" name="Mol. Phylogenet. Evol.">
        <title>Genome-scale phylogeny and comparative genomics of the fungal order Sordariales.</title>
        <authorList>
            <person name="Hensen N."/>
            <person name="Bonometti L."/>
            <person name="Westerberg I."/>
            <person name="Brannstrom I.O."/>
            <person name="Guillou S."/>
            <person name="Cros-Aarteil S."/>
            <person name="Calhoun S."/>
            <person name="Haridas S."/>
            <person name="Kuo A."/>
            <person name="Mondo S."/>
            <person name="Pangilinan J."/>
            <person name="Riley R."/>
            <person name="LaButti K."/>
            <person name="Andreopoulos B."/>
            <person name="Lipzen A."/>
            <person name="Chen C."/>
            <person name="Yan M."/>
            <person name="Daum C."/>
            <person name="Ng V."/>
            <person name="Clum A."/>
            <person name="Steindorff A."/>
            <person name="Ohm R.A."/>
            <person name="Martin F."/>
            <person name="Silar P."/>
            <person name="Natvig D.O."/>
            <person name="Lalanne C."/>
            <person name="Gautier V."/>
            <person name="Ament-Velasquez S.L."/>
            <person name="Kruys A."/>
            <person name="Hutchinson M.I."/>
            <person name="Powell A.J."/>
            <person name="Barry K."/>
            <person name="Miller A.N."/>
            <person name="Grigoriev I.V."/>
            <person name="Debuchy R."/>
            <person name="Gladieux P."/>
            <person name="Hiltunen Thoren M."/>
            <person name="Johannesson H."/>
        </authorList>
    </citation>
    <scope>NUCLEOTIDE SEQUENCE</scope>
    <source>
        <strain evidence="3">CBS 626.80</strain>
    </source>
</reference>
<protein>
    <submittedName>
        <fullName evidence="3">Uncharacterized protein</fullName>
    </submittedName>
</protein>
<gene>
    <name evidence="3" type="ORF">QBC32DRAFT_331079</name>
</gene>
<proteinExistence type="predicted"/>
<dbReference type="AlphaFoldDB" id="A0AAN6P2E0"/>
<feature type="region of interest" description="Disordered" evidence="1">
    <location>
        <begin position="31"/>
        <end position="58"/>
    </location>
</feature>
<comment type="caution">
    <text evidence="3">The sequence shown here is derived from an EMBL/GenBank/DDBJ whole genome shotgun (WGS) entry which is preliminary data.</text>
</comment>
<evidence type="ECO:0000256" key="1">
    <source>
        <dbReference type="SAM" id="MobiDB-lite"/>
    </source>
</evidence>
<name>A0AAN6P2E0_9PEZI</name>
<evidence type="ECO:0000313" key="3">
    <source>
        <dbReference type="EMBL" id="KAK3956385.1"/>
    </source>
</evidence>